<protein>
    <submittedName>
        <fullName evidence="1">Uncharacterized protein</fullName>
    </submittedName>
</protein>
<reference evidence="1" key="2">
    <citation type="journal article" date="2024" name="Plant">
        <title>Genomic evolution and insights into agronomic trait innovations of Sesamum species.</title>
        <authorList>
            <person name="Miao H."/>
            <person name="Wang L."/>
            <person name="Qu L."/>
            <person name="Liu H."/>
            <person name="Sun Y."/>
            <person name="Le M."/>
            <person name="Wang Q."/>
            <person name="Wei S."/>
            <person name="Zheng Y."/>
            <person name="Lin W."/>
            <person name="Duan Y."/>
            <person name="Cao H."/>
            <person name="Xiong S."/>
            <person name="Wang X."/>
            <person name="Wei L."/>
            <person name="Li C."/>
            <person name="Ma Q."/>
            <person name="Ju M."/>
            <person name="Zhao R."/>
            <person name="Li G."/>
            <person name="Mu C."/>
            <person name="Tian Q."/>
            <person name="Mei H."/>
            <person name="Zhang T."/>
            <person name="Gao T."/>
            <person name="Zhang H."/>
        </authorList>
    </citation>
    <scope>NUCLEOTIDE SEQUENCE</scope>
    <source>
        <strain evidence="1">G01</strain>
    </source>
</reference>
<sequence>MPPQWFVHFECLQKSLQHVQYQIRRAPEDERQGAPFTEVVMADELPANCRKPAITEYDGTTDPQEHLSRFENATLLHRYMDEIKCRVFVTTFSGTA</sequence>
<dbReference type="AlphaFoldDB" id="A0AAW2Q818"/>
<reference evidence="1" key="1">
    <citation type="submission" date="2020-06" db="EMBL/GenBank/DDBJ databases">
        <authorList>
            <person name="Li T."/>
            <person name="Hu X."/>
            <person name="Zhang T."/>
            <person name="Song X."/>
            <person name="Zhang H."/>
            <person name="Dai N."/>
            <person name="Sheng W."/>
            <person name="Hou X."/>
            <person name="Wei L."/>
        </authorList>
    </citation>
    <scope>NUCLEOTIDE SEQUENCE</scope>
    <source>
        <strain evidence="1">G01</strain>
        <tissue evidence="1">Leaf</tissue>
    </source>
</reference>
<gene>
    <name evidence="1" type="ORF">Sangu_0490800</name>
</gene>
<accession>A0AAW2Q818</accession>
<comment type="caution">
    <text evidence="1">The sequence shown here is derived from an EMBL/GenBank/DDBJ whole genome shotgun (WGS) entry which is preliminary data.</text>
</comment>
<proteinExistence type="predicted"/>
<evidence type="ECO:0000313" key="1">
    <source>
        <dbReference type="EMBL" id="KAL0363932.1"/>
    </source>
</evidence>
<name>A0AAW2Q818_9LAMI</name>
<dbReference type="EMBL" id="JACGWK010000003">
    <property type="protein sequence ID" value="KAL0363932.1"/>
    <property type="molecule type" value="Genomic_DNA"/>
</dbReference>
<organism evidence="1">
    <name type="scientific">Sesamum angustifolium</name>
    <dbReference type="NCBI Taxonomy" id="2727405"/>
    <lineage>
        <taxon>Eukaryota</taxon>
        <taxon>Viridiplantae</taxon>
        <taxon>Streptophyta</taxon>
        <taxon>Embryophyta</taxon>
        <taxon>Tracheophyta</taxon>
        <taxon>Spermatophyta</taxon>
        <taxon>Magnoliopsida</taxon>
        <taxon>eudicotyledons</taxon>
        <taxon>Gunneridae</taxon>
        <taxon>Pentapetalae</taxon>
        <taxon>asterids</taxon>
        <taxon>lamiids</taxon>
        <taxon>Lamiales</taxon>
        <taxon>Pedaliaceae</taxon>
        <taxon>Sesamum</taxon>
    </lineage>
</organism>